<keyword evidence="1" id="KW-1133">Transmembrane helix</keyword>
<evidence type="ECO:0000256" key="1">
    <source>
        <dbReference type="SAM" id="Phobius"/>
    </source>
</evidence>
<proteinExistence type="predicted"/>
<keyword evidence="1" id="KW-0812">Transmembrane</keyword>
<feature type="transmembrane region" description="Helical" evidence="1">
    <location>
        <begin position="80"/>
        <end position="99"/>
    </location>
</feature>
<reference evidence="3 4" key="1">
    <citation type="submission" date="2021-06" db="EMBL/GenBank/DDBJ databases">
        <title>Bacillus sp. RD4P76, an endophyte from a halophyte.</title>
        <authorList>
            <person name="Sun J.-Q."/>
        </authorList>
    </citation>
    <scope>NUCLEOTIDE SEQUENCE [LARGE SCALE GENOMIC DNA]</scope>
    <source>
        <strain evidence="3 4">JCM 17098</strain>
    </source>
</reference>
<dbReference type="Pfam" id="PF04892">
    <property type="entry name" value="VanZ"/>
    <property type="match status" value="1"/>
</dbReference>
<feature type="domain" description="VanZ-like" evidence="2">
    <location>
        <begin position="2"/>
        <end position="128"/>
    </location>
</feature>
<feature type="transmembrane region" description="Helical" evidence="1">
    <location>
        <begin position="111"/>
        <end position="128"/>
    </location>
</feature>
<protein>
    <submittedName>
        <fullName evidence="3">VanZ family protein</fullName>
    </submittedName>
</protein>
<accession>A0ABS6JS28</accession>
<dbReference type="Proteomes" id="UP000790580">
    <property type="component" value="Unassembled WGS sequence"/>
</dbReference>
<evidence type="ECO:0000313" key="3">
    <source>
        <dbReference type="EMBL" id="MBU9721371.1"/>
    </source>
</evidence>
<sequence length="133" mass="15134">MVIYVTFFAWNYGASLGEMGPGGRNYNLDPLLSIRTIHQYGSPQMIFTIIYGNIIMFIPFGILLPLTVEYFKKSNKAVRIMPVVFLGMVFSFMIEVNQFVFTNRVANIDDIILNTTGALLGVLFYRFVRAVTK</sequence>
<evidence type="ECO:0000259" key="2">
    <source>
        <dbReference type="Pfam" id="PF04892"/>
    </source>
</evidence>
<keyword evidence="1" id="KW-0472">Membrane</keyword>
<keyword evidence="4" id="KW-1185">Reference proteome</keyword>
<comment type="caution">
    <text evidence="3">The sequence shown here is derived from an EMBL/GenBank/DDBJ whole genome shotgun (WGS) entry which is preliminary data.</text>
</comment>
<evidence type="ECO:0000313" key="4">
    <source>
        <dbReference type="Proteomes" id="UP000790580"/>
    </source>
</evidence>
<gene>
    <name evidence="3" type="ORF">KS407_07915</name>
</gene>
<dbReference type="PANTHER" id="PTHR36834:SF1">
    <property type="entry name" value="INTEGRAL MEMBRANE PROTEIN"/>
    <property type="match status" value="1"/>
</dbReference>
<dbReference type="InterPro" id="IPR006976">
    <property type="entry name" value="VanZ-like"/>
</dbReference>
<dbReference type="PANTHER" id="PTHR36834">
    <property type="entry name" value="MEMBRANE PROTEIN-RELATED"/>
    <property type="match status" value="1"/>
</dbReference>
<dbReference type="EMBL" id="JAHQCR010000034">
    <property type="protein sequence ID" value="MBU9721371.1"/>
    <property type="molecule type" value="Genomic_DNA"/>
</dbReference>
<name>A0ABS6JS28_9BACI</name>
<feature type="transmembrane region" description="Helical" evidence="1">
    <location>
        <begin position="45"/>
        <end position="68"/>
    </location>
</feature>
<dbReference type="InterPro" id="IPR053150">
    <property type="entry name" value="Teicoplanin_resist-assoc"/>
</dbReference>
<organism evidence="3 4">
    <name type="scientific">Evansella alkalicola</name>
    <dbReference type="NCBI Taxonomy" id="745819"/>
    <lineage>
        <taxon>Bacteria</taxon>
        <taxon>Bacillati</taxon>
        <taxon>Bacillota</taxon>
        <taxon>Bacilli</taxon>
        <taxon>Bacillales</taxon>
        <taxon>Bacillaceae</taxon>
        <taxon>Evansella</taxon>
    </lineage>
</organism>